<dbReference type="OrthoDB" id="1294820at2759"/>
<gene>
    <name evidence="3" type="primary">LOC113723754</name>
</gene>
<protein>
    <submittedName>
        <fullName evidence="3">Uncharacterized protein</fullName>
    </submittedName>
</protein>
<dbReference type="Proteomes" id="UP001652660">
    <property type="component" value="Chromosome 2c"/>
</dbReference>
<feature type="compositionally biased region" description="Polar residues" evidence="1">
    <location>
        <begin position="41"/>
        <end position="52"/>
    </location>
</feature>
<reference evidence="2" key="1">
    <citation type="journal article" date="2025" name="Foods">
        <title>Unveiling the Microbial Signatures of Arabica Coffee Cherries: Insights into Ripeness Specific Diversity, Functional Traits, and Implications for Quality and Safety.</title>
        <authorList>
            <consortium name="RefSeq"/>
            <person name="Tenea G.N."/>
            <person name="Cifuentes V."/>
            <person name="Reyes P."/>
            <person name="Cevallos-Vallejos M."/>
        </authorList>
    </citation>
    <scope>NUCLEOTIDE SEQUENCE [LARGE SCALE GENOMIC DNA]</scope>
</reference>
<feature type="compositionally biased region" description="Basic and acidic residues" evidence="1">
    <location>
        <begin position="12"/>
        <end position="23"/>
    </location>
</feature>
<organism evidence="2 3">
    <name type="scientific">Coffea arabica</name>
    <name type="common">Arabian coffee</name>
    <dbReference type="NCBI Taxonomy" id="13443"/>
    <lineage>
        <taxon>Eukaryota</taxon>
        <taxon>Viridiplantae</taxon>
        <taxon>Streptophyta</taxon>
        <taxon>Embryophyta</taxon>
        <taxon>Tracheophyta</taxon>
        <taxon>Spermatophyta</taxon>
        <taxon>Magnoliopsida</taxon>
        <taxon>eudicotyledons</taxon>
        <taxon>Gunneridae</taxon>
        <taxon>Pentapetalae</taxon>
        <taxon>asterids</taxon>
        <taxon>lamiids</taxon>
        <taxon>Gentianales</taxon>
        <taxon>Rubiaceae</taxon>
        <taxon>Ixoroideae</taxon>
        <taxon>Gardenieae complex</taxon>
        <taxon>Bertiereae - Coffeeae clade</taxon>
        <taxon>Coffeeae</taxon>
        <taxon>Coffea</taxon>
    </lineage>
</organism>
<dbReference type="AlphaFoldDB" id="A0A6P6VHL8"/>
<feature type="compositionally biased region" description="Acidic residues" evidence="1">
    <location>
        <begin position="24"/>
        <end position="34"/>
    </location>
</feature>
<name>A0A6P6VHL8_COFAR</name>
<evidence type="ECO:0000313" key="2">
    <source>
        <dbReference type="Proteomes" id="UP001652660"/>
    </source>
</evidence>
<feature type="region of interest" description="Disordered" evidence="1">
    <location>
        <begin position="1"/>
        <end position="52"/>
    </location>
</feature>
<evidence type="ECO:0000256" key="1">
    <source>
        <dbReference type="SAM" id="MobiDB-lite"/>
    </source>
</evidence>
<reference evidence="3" key="2">
    <citation type="submission" date="2025-08" db="UniProtKB">
        <authorList>
            <consortium name="RefSeq"/>
        </authorList>
    </citation>
    <scope>IDENTIFICATION</scope>
    <source>
        <tissue evidence="3">Leaves</tissue>
    </source>
</reference>
<accession>A0A6P6VHL8</accession>
<proteinExistence type="predicted"/>
<dbReference type="RefSeq" id="XP_027102534.1">
    <property type="nucleotide sequence ID" value="XM_027246733.2"/>
</dbReference>
<sequence>MAEESGMTAGGGDRDRDRDRDVEELQEEERDEDNIIGMINSRISSDTSTSGVNPSSPLWELNLLILLSFLSLSPEECLDLENFDESTHKDSRPRHPLSPNLQIIRKRQMYEFRAPPERQSARFQTKVRDCRHFRRV</sequence>
<keyword evidence="2" id="KW-1185">Reference proteome</keyword>
<dbReference type="GeneID" id="113723754"/>
<evidence type="ECO:0000313" key="3">
    <source>
        <dbReference type="RefSeq" id="XP_027102534.1"/>
    </source>
</evidence>